<protein>
    <submittedName>
        <fullName evidence="1">Uncharacterized protein</fullName>
    </submittedName>
</protein>
<dbReference type="AlphaFoldDB" id="A0A0F9A6U6"/>
<proteinExistence type="predicted"/>
<reference evidence="1" key="1">
    <citation type="journal article" date="2015" name="Nature">
        <title>Complex archaea that bridge the gap between prokaryotes and eukaryotes.</title>
        <authorList>
            <person name="Spang A."/>
            <person name="Saw J.H."/>
            <person name="Jorgensen S.L."/>
            <person name="Zaremba-Niedzwiedzka K."/>
            <person name="Martijn J."/>
            <person name="Lind A.E."/>
            <person name="van Eijk R."/>
            <person name="Schleper C."/>
            <person name="Guy L."/>
            <person name="Ettema T.J."/>
        </authorList>
    </citation>
    <scope>NUCLEOTIDE SEQUENCE</scope>
</reference>
<evidence type="ECO:0000313" key="1">
    <source>
        <dbReference type="EMBL" id="KKK93900.1"/>
    </source>
</evidence>
<gene>
    <name evidence="1" type="ORF">LCGC14_2688250</name>
</gene>
<name>A0A0F9A6U6_9ZZZZ</name>
<dbReference type="EMBL" id="LAZR01047577">
    <property type="protein sequence ID" value="KKK93900.1"/>
    <property type="molecule type" value="Genomic_DNA"/>
</dbReference>
<organism evidence="1">
    <name type="scientific">marine sediment metagenome</name>
    <dbReference type="NCBI Taxonomy" id="412755"/>
    <lineage>
        <taxon>unclassified sequences</taxon>
        <taxon>metagenomes</taxon>
        <taxon>ecological metagenomes</taxon>
    </lineage>
</organism>
<comment type="caution">
    <text evidence="1">The sequence shown here is derived from an EMBL/GenBank/DDBJ whole genome shotgun (WGS) entry which is preliminary data.</text>
</comment>
<sequence>GINYIANGIMEIGGGRLVFSDGGGATRFAMNFEANTAAIGYAAINVYDYNVGGGSDLSINESGGKVVIGASGRAGQLRVYQGGAGDAEPVLQLDQLDIDDVFINFVGTSAADGTRSISSDTTENSTKFGAVRIEINGVMKWIRIYDNES</sequence>
<feature type="non-terminal residue" evidence="1">
    <location>
        <position position="1"/>
    </location>
</feature>
<accession>A0A0F9A6U6</accession>